<comment type="caution">
    <text evidence="1">The sequence shown here is derived from an EMBL/GenBank/DDBJ whole genome shotgun (WGS) entry which is preliminary data.</text>
</comment>
<sequence length="340" mass="38549">MKKISIIATLIIILGTMLSIQGCTNKEVDKIVEKSKNSTLPVFHEADLEKKLENTDRIATKLNNSYKKSTWKYEVKDLNLATGIVARDKDVIVLDGNEDRILVLDYNGQIIKTVGNTGSGPLEFSNPTGIKIKDEKIYIIDGKNDRIQILDEKLSYIKEIKLERKEDNPNFSFQDIEVDKNGTIYVSGGVLDNPGILYYKENETKGHWINEYFDGYLTELDGEIYAINSGIFFVSGKKEWGMMTGESYLMRVTEKGLKKIHELPFGLNSYDFIFDNKEVVSISGCFYNLIRMNSNGKYIDSIGEINLDKSVAAHITKDKTGNYYVTDGKSNNIYIFKKGK</sequence>
<evidence type="ECO:0000313" key="2">
    <source>
        <dbReference type="Proteomes" id="UP000294919"/>
    </source>
</evidence>
<proteinExistence type="predicted"/>
<evidence type="ECO:0000313" key="1">
    <source>
        <dbReference type="EMBL" id="TCO70658.1"/>
    </source>
</evidence>
<accession>A0A4R2KKV5</accession>
<dbReference type="Proteomes" id="UP000294919">
    <property type="component" value="Unassembled WGS sequence"/>
</dbReference>
<dbReference type="Pfam" id="PF17170">
    <property type="entry name" value="DUF5128"/>
    <property type="match status" value="1"/>
</dbReference>
<dbReference type="PANTHER" id="PTHR24104:SF25">
    <property type="entry name" value="PROTEIN LIN-41"/>
    <property type="match status" value="1"/>
</dbReference>
<dbReference type="PROSITE" id="PS51257">
    <property type="entry name" value="PROKAR_LIPOPROTEIN"/>
    <property type="match status" value="1"/>
</dbReference>
<dbReference type="SUPFAM" id="SSF101898">
    <property type="entry name" value="NHL repeat"/>
    <property type="match status" value="1"/>
</dbReference>
<keyword evidence="2" id="KW-1185">Reference proteome</keyword>
<protein>
    <submittedName>
        <fullName evidence="1">6-bladed beta-propeller protein</fullName>
    </submittedName>
</protein>
<gene>
    <name evidence="1" type="ORF">EV214_12528</name>
</gene>
<dbReference type="Gene3D" id="2.120.10.30">
    <property type="entry name" value="TolB, C-terminal domain"/>
    <property type="match status" value="1"/>
</dbReference>
<reference evidence="1 2" key="1">
    <citation type="submission" date="2019-03" db="EMBL/GenBank/DDBJ databases">
        <title>Genomic Encyclopedia of Type Strains, Phase IV (KMG-IV): sequencing the most valuable type-strain genomes for metagenomic binning, comparative biology and taxonomic classification.</title>
        <authorList>
            <person name="Goeker M."/>
        </authorList>
    </citation>
    <scope>NUCLEOTIDE SEQUENCE [LARGE SCALE GENOMIC DNA]</scope>
    <source>
        <strain evidence="1 2">DSM 102940</strain>
    </source>
</reference>
<dbReference type="AlphaFoldDB" id="A0A4R2KKV5"/>
<dbReference type="InterPro" id="IPR011042">
    <property type="entry name" value="6-blade_b-propeller_TolB-like"/>
</dbReference>
<dbReference type="RefSeq" id="WP_132246984.1">
    <property type="nucleotide sequence ID" value="NZ_SLWV01000025.1"/>
</dbReference>
<organism evidence="1 2">
    <name type="scientific">Marinisporobacter balticus</name>
    <dbReference type="NCBI Taxonomy" id="2018667"/>
    <lineage>
        <taxon>Bacteria</taxon>
        <taxon>Bacillati</taxon>
        <taxon>Bacillota</taxon>
        <taxon>Clostridia</taxon>
        <taxon>Peptostreptococcales</taxon>
        <taxon>Thermotaleaceae</taxon>
        <taxon>Marinisporobacter</taxon>
    </lineage>
</organism>
<dbReference type="PANTHER" id="PTHR24104">
    <property type="entry name" value="E3 UBIQUITIN-PROTEIN LIGASE NHLRC1-RELATED"/>
    <property type="match status" value="1"/>
</dbReference>
<dbReference type="GO" id="GO:0008270">
    <property type="term" value="F:zinc ion binding"/>
    <property type="evidence" value="ECO:0007669"/>
    <property type="project" value="UniProtKB-KW"/>
</dbReference>
<name>A0A4R2KKV5_9FIRM</name>
<dbReference type="EMBL" id="SLWV01000025">
    <property type="protein sequence ID" value="TCO70658.1"/>
    <property type="molecule type" value="Genomic_DNA"/>
</dbReference>
<dbReference type="OrthoDB" id="1279at2"/>
<dbReference type="InterPro" id="IPR050952">
    <property type="entry name" value="TRIM-NHL_E3_ligases"/>
</dbReference>